<organism evidence="2 3">
    <name type="scientific">Phenylobacterium haematophilum</name>
    <dbReference type="NCBI Taxonomy" id="98513"/>
    <lineage>
        <taxon>Bacteria</taxon>
        <taxon>Pseudomonadati</taxon>
        <taxon>Pseudomonadota</taxon>
        <taxon>Alphaproteobacteria</taxon>
        <taxon>Caulobacterales</taxon>
        <taxon>Caulobacteraceae</taxon>
        <taxon>Phenylobacterium</taxon>
    </lineage>
</organism>
<dbReference type="RefSeq" id="WP_183771999.1">
    <property type="nucleotide sequence ID" value="NZ_JACIDK010000002.1"/>
</dbReference>
<evidence type="ECO:0000259" key="1">
    <source>
        <dbReference type="Pfam" id="PF00144"/>
    </source>
</evidence>
<dbReference type="Pfam" id="PF00144">
    <property type="entry name" value="Beta-lactamase"/>
    <property type="match status" value="1"/>
</dbReference>
<sequence>MGSQTIQALLDDAVARGAAPGLTAAVARADGTDTYFAAGVRGAADPTPMAPDDTFWIASCTKAITSAAALQLVERGVLDLDAPVGERLPNLAAPQVLEGFGPDGAPRLRPAAKPLTLRNLLTHTSGLAYDFFHADLARYYAHVGGSLMESAPAAPVLAFDPGEGWQYGIGVDAVGWLVEQASGQGLDAYVAQHITGPLGMSDTAFVAPPELEARAAGMHHRGPDGAFIPAPHLPSSPIYYGGGGLRSTAPDYLKFLRAVLAEDGGGVLGPRTLAWLRQADSAIPAGDLSTAMAPISLDFRPMPGTPKTWTLGFLRNEADVPGMRRAGSLAWGGLANCYYWADPASGVAGMLCGQFLPFADPGMLAAFEAFERAVYAE</sequence>
<comment type="caution">
    <text evidence="2">The sequence shown here is derived from an EMBL/GenBank/DDBJ whole genome shotgun (WGS) entry which is preliminary data.</text>
</comment>
<reference evidence="2 3" key="1">
    <citation type="submission" date="2020-08" db="EMBL/GenBank/DDBJ databases">
        <title>Genomic Encyclopedia of Type Strains, Phase IV (KMG-IV): sequencing the most valuable type-strain genomes for metagenomic binning, comparative biology and taxonomic classification.</title>
        <authorList>
            <person name="Goeker M."/>
        </authorList>
    </citation>
    <scope>NUCLEOTIDE SEQUENCE [LARGE SCALE GENOMIC DNA]</scope>
    <source>
        <strain evidence="2 3">DSM 21793</strain>
    </source>
</reference>
<name>A0A840A162_9CAUL</name>
<evidence type="ECO:0000313" key="2">
    <source>
        <dbReference type="EMBL" id="MBB3891281.1"/>
    </source>
</evidence>
<accession>A0A840A162</accession>
<feature type="domain" description="Beta-lactamase-related" evidence="1">
    <location>
        <begin position="7"/>
        <end position="350"/>
    </location>
</feature>
<dbReference type="PANTHER" id="PTHR43283">
    <property type="entry name" value="BETA-LACTAMASE-RELATED"/>
    <property type="match status" value="1"/>
</dbReference>
<evidence type="ECO:0000313" key="3">
    <source>
        <dbReference type="Proteomes" id="UP000530564"/>
    </source>
</evidence>
<proteinExistence type="predicted"/>
<dbReference type="SUPFAM" id="SSF56601">
    <property type="entry name" value="beta-lactamase/transpeptidase-like"/>
    <property type="match status" value="1"/>
</dbReference>
<dbReference type="AlphaFoldDB" id="A0A840A162"/>
<dbReference type="EMBL" id="JACIDK010000002">
    <property type="protein sequence ID" value="MBB3891281.1"/>
    <property type="molecule type" value="Genomic_DNA"/>
</dbReference>
<dbReference type="Proteomes" id="UP000530564">
    <property type="component" value="Unassembled WGS sequence"/>
</dbReference>
<dbReference type="InterPro" id="IPR050789">
    <property type="entry name" value="Diverse_Enzym_Activities"/>
</dbReference>
<keyword evidence="3" id="KW-1185">Reference proteome</keyword>
<dbReference type="Gene3D" id="3.40.710.10">
    <property type="entry name" value="DD-peptidase/beta-lactamase superfamily"/>
    <property type="match status" value="1"/>
</dbReference>
<protein>
    <submittedName>
        <fullName evidence="2">CubicO group peptidase (Beta-lactamase class C family)</fullName>
    </submittedName>
</protein>
<dbReference type="PANTHER" id="PTHR43283:SF3">
    <property type="entry name" value="BETA-LACTAMASE FAMILY PROTEIN (AFU_ORTHOLOGUE AFUA_5G07500)"/>
    <property type="match status" value="1"/>
</dbReference>
<gene>
    <name evidence="2" type="ORF">GGQ61_001998</name>
</gene>
<dbReference type="InterPro" id="IPR001466">
    <property type="entry name" value="Beta-lactam-related"/>
</dbReference>
<dbReference type="InterPro" id="IPR012338">
    <property type="entry name" value="Beta-lactam/transpept-like"/>
</dbReference>